<evidence type="ECO:0000256" key="5">
    <source>
        <dbReference type="SAM" id="MobiDB-lite"/>
    </source>
</evidence>
<evidence type="ECO:0000256" key="3">
    <source>
        <dbReference type="ARBA" id="ARBA00022989"/>
    </source>
</evidence>
<evidence type="ECO:0000256" key="4">
    <source>
        <dbReference type="ARBA" id="ARBA00023136"/>
    </source>
</evidence>
<feature type="transmembrane region" description="Helical" evidence="6">
    <location>
        <begin position="131"/>
        <end position="149"/>
    </location>
</feature>
<feature type="transmembrane region" description="Helical" evidence="6">
    <location>
        <begin position="207"/>
        <end position="227"/>
    </location>
</feature>
<dbReference type="GO" id="GO:0008233">
    <property type="term" value="F:peptidase activity"/>
    <property type="evidence" value="ECO:0007669"/>
    <property type="project" value="UniProtKB-KW"/>
</dbReference>
<feature type="transmembrane region" description="Helical" evidence="6">
    <location>
        <begin position="155"/>
        <end position="176"/>
    </location>
</feature>
<feature type="transmembrane region" description="Helical" evidence="6">
    <location>
        <begin position="57"/>
        <end position="81"/>
    </location>
</feature>
<dbReference type="Proteomes" id="UP001589613">
    <property type="component" value="Unassembled WGS sequence"/>
</dbReference>
<reference evidence="8 9" key="1">
    <citation type="submission" date="2024-09" db="EMBL/GenBank/DDBJ databases">
        <authorList>
            <person name="Sun Q."/>
            <person name="Mori K."/>
        </authorList>
    </citation>
    <scope>NUCLEOTIDE SEQUENCE [LARGE SCALE GENOMIC DNA]</scope>
    <source>
        <strain evidence="8 9">JCM 12763</strain>
    </source>
</reference>
<keyword evidence="9" id="KW-1185">Reference proteome</keyword>
<feature type="domain" description="Peptidase S54 rhomboid" evidence="7">
    <location>
        <begin position="93"/>
        <end position="228"/>
    </location>
</feature>
<evidence type="ECO:0000313" key="8">
    <source>
        <dbReference type="EMBL" id="MFB9733126.1"/>
    </source>
</evidence>
<comment type="subcellular location">
    <subcellularLocation>
        <location evidence="1">Membrane</location>
        <topology evidence="1">Multi-pass membrane protein</topology>
    </subcellularLocation>
</comment>
<evidence type="ECO:0000259" key="7">
    <source>
        <dbReference type="Pfam" id="PF01694"/>
    </source>
</evidence>
<sequence length="237" mass="25548">MTPILRQLVVDDGAGHLREPRPDPGTTAYPRPVPWHDGEVTSRTPVRPGTPTWARRVLPVLLLVALMWTVEVVDLLLPLPLDQFGIRPRDTGHLAGIVLSPFLHLGFGHLLTNTVSLLVLGGLLALTTRHLWLVTAGVVLLGGLGVWLLGGPGTVHIGASGVVYGYAAFLAVYGFVSRHPWRALVGVLVVVLYGSMLWGVLPLREGVSWQGHLSGALAGVALAVWLGRQDRADVRRR</sequence>
<keyword evidence="8" id="KW-0645">Protease</keyword>
<dbReference type="RefSeq" id="WP_238330352.1">
    <property type="nucleotide sequence ID" value="NZ_JBHMAX010000024.1"/>
</dbReference>
<keyword evidence="4 6" id="KW-0472">Membrane</keyword>
<dbReference type="GO" id="GO:0006508">
    <property type="term" value="P:proteolysis"/>
    <property type="evidence" value="ECO:0007669"/>
    <property type="project" value="UniProtKB-KW"/>
</dbReference>
<evidence type="ECO:0000313" key="9">
    <source>
        <dbReference type="Proteomes" id="UP001589613"/>
    </source>
</evidence>
<keyword evidence="2 6" id="KW-0812">Transmembrane</keyword>
<keyword evidence="8" id="KW-0378">Hydrolase</keyword>
<name>A0ABV5V5M9_9MICO</name>
<organism evidence="8 9">
    <name type="scientific">Ornithinimicrobium kibberense</name>
    <dbReference type="NCBI Taxonomy" id="282060"/>
    <lineage>
        <taxon>Bacteria</taxon>
        <taxon>Bacillati</taxon>
        <taxon>Actinomycetota</taxon>
        <taxon>Actinomycetes</taxon>
        <taxon>Micrococcales</taxon>
        <taxon>Ornithinimicrobiaceae</taxon>
        <taxon>Ornithinimicrobium</taxon>
    </lineage>
</organism>
<proteinExistence type="predicted"/>
<gene>
    <name evidence="8" type="ORF">ACFFN0_13835</name>
</gene>
<feature type="region of interest" description="Disordered" evidence="5">
    <location>
        <begin position="14"/>
        <end position="47"/>
    </location>
</feature>
<dbReference type="InterPro" id="IPR022764">
    <property type="entry name" value="Peptidase_S54_rhomboid_dom"/>
</dbReference>
<dbReference type="Gene3D" id="1.20.1540.10">
    <property type="entry name" value="Rhomboid-like"/>
    <property type="match status" value="1"/>
</dbReference>
<feature type="transmembrane region" description="Helical" evidence="6">
    <location>
        <begin position="183"/>
        <end position="201"/>
    </location>
</feature>
<evidence type="ECO:0000256" key="6">
    <source>
        <dbReference type="SAM" id="Phobius"/>
    </source>
</evidence>
<dbReference type="SUPFAM" id="SSF144091">
    <property type="entry name" value="Rhomboid-like"/>
    <property type="match status" value="1"/>
</dbReference>
<protein>
    <submittedName>
        <fullName evidence="8">Rhomboid family intramembrane serine protease</fullName>
        <ecNumber evidence="8">3.4.21.-</ecNumber>
    </submittedName>
</protein>
<dbReference type="EC" id="3.4.21.-" evidence="8"/>
<accession>A0ABV5V5M9</accession>
<dbReference type="PANTHER" id="PTHR43066">
    <property type="entry name" value="RHOMBOID-RELATED PROTEIN"/>
    <property type="match status" value="1"/>
</dbReference>
<dbReference type="EMBL" id="JBHMAX010000024">
    <property type="protein sequence ID" value="MFB9733126.1"/>
    <property type="molecule type" value="Genomic_DNA"/>
</dbReference>
<evidence type="ECO:0000256" key="2">
    <source>
        <dbReference type="ARBA" id="ARBA00022692"/>
    </source>
</evidence>
<dbReference type="InterPro" id="IPR035952">
    <property type="entry name" value="Rhomboid-like_sf"/>
</dbReference>
<feature type="transmembrane region" description="Helical" evidence="6">
    <location>
        <begin position="101"/>
        <end position="124"/>
    </location>
</feature>
<dbReference type="Pfam" id="PF01694">
    <property type="entry name" value="Rhomboid"/>
    <property type="match status" value="1"/>
</dbReference>
<keyword evidence="3 6" id="KW-1133">Transmembrane helix</keyword>
<comment type="caution">
    <text evidence="8">The sequence shown here is derived from an EMBL/GenBank/DDBJ whole genome shotgun (WGS) entry which is preliminary data.</text>
</comment>
<evidence type="ECO:0000256" key="1">
    <source>
        <dbReference type="ARBA" id="ARBA00004141"/>
    </source>
</evidence>